<dbReference type="CDD" id="cd07377">
    <property type="entry name" value="WHTH_GntR"/>
    <property type="match status" value="1"/>
</dbReference>
<dbReference type="EMBL" id="JBDZDV010000002">
    <property type="protein sequence ID" value="MET3110712.1"/>
    <property type="molecule type" value="Genomic_DNA"/>
</dbReference>
<evidence type="ECO:0000259" key="4">
    <source>
        <dbReference type="PROSITE" id="PS50949"/>
    </source>
</evidence>
<dbReference type="InterPro" id="IPR036390">
    <property type="entry name" value="WH_DNA-bd_sf"/>
</dbReference>
<reference evidence="5 6" key="1">
    <citation type="submission" date="2024-05" db="EMBL/GenBank/DDBJ databases">
        <title>Genomic Encyclopedia of Type Strains, Phase IV (KMG-IV): sequencing the most valuable type-strain genomes for metagenomic binning, comparative biology and taxonomic classification.</title>
        <authorList>
            <person name="Goeker M."/>
        </authorList>
    </citation>
    <scope>NUCLEOTIDE SEQUENCE [LARGE SCALE GENOMIC DNA]</scope>
    <source>
        <strain evidence="5 6">DSM 25286</strain>
    </source>
</reference>
<dbReference type="SUPFAM" id="SSF48008">
    <property type="entry name" value="GntR ligand-binding domain-like"/>
    <property type="match status" value="1"/>
</dbReference>
<evidence type="ECO:0000256" key="3">
    <source>
        <dbReference type="ARBA" id="ARBA00023163"/>
    </source>
</evidence>
<keyword evidence="6" id="KW-1185">Reference proteome</keyword>
<evidence type="ECO:0000313" key="6">
    <source>
        <dbReference type="Proteomes" id="UP001549019"/>
    </source>
</evidence>
<dbReference type="SMART" id="SM00895">
    <property type="entry name" value="FCD"/>
    <property type="match status" value="1"/>
</dbReference>
<name>A0ABV2E8G3_9STAP</name>
<protein>
    <submittedName>
        <fullName evidence="5">DNA-binding GntR family transcriptional regulator</fullName>
    </submittedName>
</protein>
<dbReference type="PROSITE" id="PS50949">
    <property type="entry name" value="HTH_GNTR"/>
    <property type="match status" value="1"/>
</dbReference>
<dbReference type="InterPro" id="IPR011711">
    <property type="entry name" value="GntR_C"/>
</dbReference>
<keyword evidence="2 5" id="KW-0238">DNA-binding</keyword>
<dbReference type="SMART" id="SM00345">
    <property type="entry name" value="HTH_GNTR"/>
    <property type="match status" value="1"/>
</dbReference>
<gene>
    <name evidence="5" type="ORF">ABHD89_001114</name>
</gene>
<dbReference type="Pfam" id="PF07729">
    <property type="entry name" value="FCD"/>
    <property type="match status" value="1"/>
</dbReference>
<dbReference type="PANTHER" id="PTHR43537">
    <property type="entry name" value="TRANSCRIPTIONAL REGULATOR, GNTR FAMILY"/>
    <property type="match status" value="1"/>
</dbReference>
<proteinExistence type="predicted"/>
<dbReference type="Pfam" id="PF00392">
    <property type="entry name" value="GntR"/>
    <property type="match status" value="1"/>
</dbReference>
<dbReference type="PRINTS" id="PR00035">
    <property type="entry name" value="HTHGNTR"/>
</dbReference>
<dbReference type="InterPro" id="IPR000524">
    <property type="entry name" value="Tscrpt_reg_HTH_GntR"/>
</dbReference>
<dbReference type="Proteomes" id="UP001549019">
    <property type="component" value="Unassembled WGS sequence"/>
</dbReference>
<comment type="caution">
    <text evidence="5">The sequence shown here is derived from an EMBL/GenBank/DDBJ whole genome shotgun (WGS) entry which is preliminary data.</text>
</comment>
<keyword evidence="3" id="KW-0804">Transcription</keyword>
<dbReference type="Gene3D" id="1.10.10.10">
    <property type="entry name" value="Winged helix-like DNA-binding domain superfamily/Winged helix DNA-binding domain"/>
    <property type="match status" value="1"/>
</dbReference>
<dbReference type="SUPFAM" id="SSF46785">
    <property type="entry name" value="Winged helix' DNA-binding domain"/>
    <property type="match status" value="1"/>
</dbReference>
<feature type="domain" description="HTH gntR-type" evidence="4">
    <location>
        <begin position="8"/>
        <end position="75"/>
    </location>
</feature>
<dbReference type="InterPro" id="IPR036388">
    <property type="entry name" value="WH-like_DNA-bd_sf"/>
</dbReference>
<dbReference type="PANTHER" id="PTHR43537:SF5">
    <property type="entry name" value="UXU OPERON TRANSCRIPTIONAL REGULATOR"/>
    <property type="match status" value="1"/>
</dbReference>
<keyword evidence="1" id="KW-0805">Transcription regulation</keyword>
<organism evidence="5 6">
    <name type="scientific">Salinicoccus halitifaciens</name>
    <dbReference type="NCBI Taxonomy" id="1073415"/>
    <lineage>
        <taxon>Bacteria</taxon>
        <taxon>Bacillati</taxon>
        <taxon>Bacillota</taxon>
        <taxon>Bacilli</taxon>
        <taxon>Bacillales</taxon>
        <taxon>Staphylococcaceae</taxon>
        <taxon>Salinicoccus</taxon>
    </lineage>
</organism>
<evidence type="ECO:0000256" key="2">
    <source>
        <dbReference type="ARBA" id="ARBA00023125"/>
    </source>
</evidence>
<sequence>MKTVKTKVSLAEQAFNILKEEIATGRLQVGDPLPEEKISAQLGISRTPLRDALKKLENEGLVTVSAGKPATVAGFSKADSLDHIDMRRILEVKNLERIIEKLDDETMEKLRDNLRHQQEAMDHGDHQLYLELDSTFHILLTEANPNHLFYEMVRRLGTGVSRAFLTLSNTIEPSLESAFAEHRAILSALEARDLPSAKEAMTRHLDNVEARFLKFYDDKRDDDDSFK</sequence>
<dbReference type="InterPro" id="IPR008920">
    <property type="entry name" value="TF_FadR/GntR_C"/>
</dbReference>
<evidence type="ECO:0000256" key="1">
    <source>
        <dbReference type="ARBA" id="ARBA00023015"/>
    </source>
</evidence>
<dbReference type="GO" id="GO:0003677">
    <property type="term" value="F:DNA binding"/>
    <property type="evidence" value="ECO:0007669"/>
    <property type="project" value="UniProtKB-KW"/>
</dbReference>
<dbReference type="Gene3D" id="1.20.120.530">
    <property type="entry name" value="GntR ligand-binding domain-like"/>
    <property type="match status" value="1"/>
</dbReference>
<evidence type="ECO:0000313" key="5">
    <source>
        <dbReference type="EMBL" id="MET3110712.1"/>
    </source>
</evidence>
<dbReference type="RefSeq" id="WP_230821587.1">
    <property type="nucleotide sequence ID" value="NZ_JAJNCU010000003.1"/>
</dbReference>
<accession>A0ABV2E8G3</accession>